<evidence type="ECO:0000313" key="2">
    <source>
        <dbReference type="EMBL" id="TNN69470.1"/>
    </source>
</evidence>
<dbReference type="EMBL" id="SRLO01000175">
    <property type="protein sequence ID" value="TNN69470.1"/>
    <property type="molecule type" value="Genomic_DNA"/>
</dbReference>
<gene>
    <name evidence="2" type="ORF">EYF80_020304</name>
</gene>
<protein>
    <submittedName>
        <fullName evidence="2">Uncharacterized protein</fullName>
    </submittedName>
</protein>
<evidence type="ECO:0000313" key="3">
    <source>
        <dbReference type="Proteomes" id="UP000314294"/>
    </source>
</evidence>
<comment type="caution">
    <text evidence="2">The sequence shown here is derived from an EMBL/GenBank/DDBJ whole genome shotgun (WGS) entry which is preliminary data.</text>
</comment>
<accession>A0A4Z2HV17</accession>
<keyword evidence="3" id="KW-1185">Reference proteome</keyword>
<evidence type="ECO:0000256" key="1">
    <source>
        <dbReference type="SAM" id="MobiDB-lite"/>
    </source>
</evidence>
<reference evidence="2 3" key="1">
    <citation type="submission" date="2019-03" db="EMBL/GenBank/DDBJ databases">
        <title>First draft genome of Liparis tanakae, snailfish: a comprehensive survey of snailfish specific genes.</title>
        <authorList>
            <person name="Kim W."/>
            <person name="Song I."/>
            <person name="Jeong J.-H."/>
            <person name="Kim D."/>
            <person name="Kim S."/>
            <person name="Ryu S."/>
            <person name="Song J.Y."/>
            <person name="Lee S.K."/>
        </authorList>
    </citation>
    <scope>NUCLEOTIDE SEQUENCE [LARGE SCALE GENOMIC DNA]</scope>
    <source>
        <tissue evidence="2">Muscle</tissue>
    </source>
</reference>
<proteinExistence type="predicted"/>
<dbReference type="AlphaFoldDB" id="A0A4Z2HV17"/>
<dbReference type="Proteomes" id="UP000314294">
    <property type="component" value="Unassembled WGS sequence"/>
</dbReference>
<feature type="region of interest" description="Disordered" evidence="1">
    <location>
        <begin position="1"/>
        <end position="28"/>
    </location>
</feature>
<sequence>MERSRSERRVESDRDADPSLKHRAERTGGRFGHFAADRLVAAQETVLRDGVVLGSSERPVVVLLGDREREMGVFDFQHGFLFGEMHRLQVPAVHSMVAPPVELRIGGSAPTPVLQVTQGRRRCHRHHTHCDPPH</sequence>
<name>A0A4Z2HV17_9TELE</name>
<organism evidence="2 3">
    <name type="scientific">Liparis tanakae</name>
    <name type="common">Tanaka's snailfish</name>
    <dbReference type="NCBI Taxonomy" id="230148"/>
    <lineage>
        <taxon>Eukaryota</taxon>
        <taxon>Metazoa</taxon>
        <taxon>Chordata</taxon>
        <taxon>Craniata</taxon>
        <taxon>Vertebrata</taxon>
        <taxon>Euteleostomi</taxon>
        <taxon>Actinopterygii</taxon>
        <taxon>Neopterygii</taxon>
        <taxon>Teleostei</taxon>
        <taxon>Neoteleostei</taxon>
        <taxon>Acanthomorphata</taxon>
        <taxon>Eupercaria</taxon>
        <taxon>Perciformes</taxon>
        <taxon>Cottioidei</taxon>
        <taxon>Cottales</taxon>
        <taxon>Liparidae</taxon>
        <taxon>Liparis</taxon>
    </lineage>
</organism>